<feature type="region of interest" description="Disordered" evidence="2">
    <location>
        <begin position="32"/>
        <end position="52"/>
    </location>
</feature>
<feature type="coiled-coil region" evidence="1">
    <location>
        <begin position="67"/>
        <end position="124"/>
    </location>
</feature>
<feature type="compositionally biased region" description="Basic and acidic residues" evidence="2">
    <location>
        <begin position="32"/>
        <end position="46"/>
    </location>
</feature>
<comment type="caution">
    <text evidence="4">The sequence shown here is derived from an EMBL/GenBank/DDBJ whole genome shotgun (WGS) entry which is preliminary data.</text>
</comment>
<keyword evidence="1" id="KW-0175">Coiled coil</keyword>
<dbReference type="EMBL" id="JAMRYM010000005">
    <property type="protein sequence ID" value="MCM6761392.1"/>
    <property type="molecule type" value="Genomic_DNA"/>
</dbReference>
<name>A0A9X2DV95_9MICO</name>
<evidence type="ECO:0000256" key="2">
    <source>
        <dbReference type="SAM" id="MobiDB-lite"/>
    </source>
</evidence>
<accession>A0A9X2DV95</accession>
<evidence type="ECO:0000256" key="1">
    <source>
        <dbReference type="SAM" id="Coils"/>
    </source>
</evidence>
<sequence>MRAAELEVLFTANTDEVAKAEKDVKAAGTRIEKQKTTKKVDADTKPAMEGMENVEEAARRLVSKEVLVKVDAEVEKAEADTTRLRDKLDYLKAISPEIEVTADIARAEAQLARADRSLTALRSARAEMTVDADISPAEEAFEEASAEASSSGEDAGQNFGVGIIAALATIPIVGAVVGVGKAAADALVSAFNDGLQQERSADRLQGLTGISESDALRFGRSASEAYANGFGESIEQNMDTTRLALQFSLIDPEATNRDAQKVVQSLGGIADVLGEDVQPIAASVTALLRTGLVKSADEAFDLLATGAREGVNRNEDLLDTLTEYPALFQRLGLSGEEALGLVNQGLEGGARNSDLAADALKEFQIRATDGSKASAEGFAALGMNAEEMTAKIAAGGDSAKEGLDQVLDGLRAIEDPVARNAAAVALFGTQAEDLGEALFDMDLSTAVEQLNGVEGAAQKMFDTLASNDASKLEQAQRNIEVAADGMKGALAAAFSEPLGELATFVSENRGPVLQFMLDLANGALDFGDSMVESTAASTESLGEFVAGPLRDAVVGLRDFLEWLPGDQDLTGLNTLIDDMAGFDEQSNLAAGNLRENMGGALSEARVKLNEFGEGAVAMGYLNDASLRLAEAVSTVGYAADGSKLSLEGVDAANLSASESGATLEAQVRAAIAALGDEVAAAAATGEAQGALTDRYNSATTALVGQLTQMGLTEEQARSLIDTVLKTPPSATTAFSSNAPEQQGKVQSLADRIVTLPNGDVVITADASQAFSTTDAVVRYINSRSATITVNATNPNIGFGLGDGRANGGAIYGPGGPRDDLAGLFRLSNGEHVLDAEDVRRMGGQDAVYRFRQMLDRNQFSGFADGGAITLAVPESTWRHDPGDAVREVVAPAAPLDGPAASRSVVFSPQIIQSGTYYSYDPADLARDARRELSRAMTLTGLPRRGGFPR</sequence>
<keyword evidence="5" id="KW-1185">Reference proteome</keyword>
<gene>
    <name evidence="4" type="ORF">NB037_03085</name>
</gene>
<protein>
    <submittedName>
        <fullName evidence="4">Phage tail tape measure protein</fullName>
    </submittedName>
</protein>
<reference evidence="4" key="1">
    <citation type="submission" date="2022-06" db="EMBL/GenBank/DDBJ databases">
        <title>Whole genome shotgun sequencing (WGS) of Rathayibacter sp. ZW T2_19, isolated from stored onions (Allium cepa).</title>
        <authorList>
            <person name="Stoll D.A."/>
            <person name="Huch M."/>
        </authorList>
    </citation>
    <scope>NUCLEOTIDE SEQUENCE</scope>
    <source>
        <strain evidence="4">ZW T2_19</strain>
    </source>
</reference>
<dbReference type="AlphaFoldDB" id="A0A9X2DV95"/>
<evidence type="ECO:0000313" key="5">
    <source>
        <dbReference type="Proteomes" id="UP001155240"/>
    </source>
</evidence>
<feature type="domain" description="Phage tail tape measure protein" evidence="3">
    <location>
        <begin position="254"/>
        <end position="428"/>
    </location>
</feature>
<evidence type="ECO:0000313" key="4">
    <source>
        <dbReference type="EMBL" id="MCM6761392.1"/>
    </source>
</evidence>
<dbReference type="Proteomes" id="UP001155240">
    <property type="component" value="Unassembled WGS sequence"/>
</dbReference>
<dbReference type="Pfam" id="PF10145">
    <property type="entry name" value="PhageMin_Tail"/>
    <property type="match status" value="1"/>
</dbReference>
<proteinExistence type="predicted"/>
<dbReference type="InterPro" id="IPR010090">
    <property type="entry name" value="Phage_tape_meas"/>
</dbReference>
<organism evidence="4 5">
    <name type="scientific">Rathayibacter rubneri</name>
    <dbReference type="NCBI Taxonomy" id="2950106"/>
    <lineage>
        <taxon>Bacteria</taxon>
        <taxon>Bacillati</taxon>
        <taxon>Actinomycetota</taxon>
        <taxon>Actinomycetes</taxon>
        <taxon>Micrococcales</taxon>
        <taxon>Microbacteriaceae</taxon>
        <taxon>Rathayibacter</taxon>
    </lineage>
</organism>
<evidence type="ECO:0000259" key="3">
    <source>
        <dbReference type="Pfam" id="PF10145"/>
    </source>
</evidence>
<dbReference type="RefSeq" id="WP_251943545.1">
    <property type="nucleotide sequence ID" value="NZ_JAMRYM010000005.1"/>
</dbReference>